<keyword evidence="2" id="KW-1185">Reference proteome</keyword>
<organism evidence="1 2">
    <name type="scientific">Aspergillus granulosus</name>
    <dbReference type="NCBI Taxonomy" id="176169"/>
    <lineage>
        <taxon>Eukaryota</taxon>
        <taxon>Fungi</taxon>
        <taxon>Dikarya</taxon>
        <taxon>Ascomycota</taxon>
        <taxon>Pezizomycotina</taxon>
        <taxon>Eurotiomycetes</taxon>
        <taxon>Eurotiomycetidae</taxon>
        <taxon>Eurotiales</taxon>
        <taxon>Aspergillaceae</taxon>
        <taxon>Aspergillus</taxon>
        <taxon>Aspergillus subgen. Nidulantes</taxon>
    </lineage>
</organism>
<comment type="caution">
    <text evidence="1">The sequence shown here is derived from an EMBL/GenBank/DDBJ whole genome shotgun (WGS) entry which is preliminary data.</text>
</comment>
<dbReference type="Proteomes" id="UP001610334">
    <property type="component" value="Unassembled WGS sequence"/>
</dbReference>
<reference evidence="1 2" key="1">
    <citation type="submission" date="2024-07" db="EMBL/GenBank/DDBJ databases">
        <title>Section-level genome sequencing and comparative genomics of Aspergillus sections Usti and Cavernicolus.</title>
        <authorList>
            <consortium name="Lawrence Berkeley National Laboratory"/>
            <person name="Nybo J.L."/>
            <person name="Vesth T.C."/>
            <person name="Theobald S."/>
            <person name="Frisvad J.C."/>
            <person name="Larsen T.O."/>
            <person name="Kjaerboelling I."/>
            <person name="Rothschild-Mancinelli K."/>
            <person name="Lyhne E.K."/>
            <person name="Kogle M.E."/>
            <person name="Barry K."/>
            <person name="Clum A."/>
            <person name="Na H."/>
            <person name="Ledsgaard L."/>
            <person name="Lin J."/>
            <person name="Lipzen A."/>
            <person name="Kuo A."/>
            <person name="Riley R."/>
            <person name="Mondo S."/>
            <person name="Labutti K."/>
            <person name="Haridas S."/>
            <person name="Pangalinan J."/>
            <person name="Salamov A.A."/>
            <person name="Simmons B.A."/>
            <person name="Magnuson J.K."/>
            <person name="Chen J."/>
            <person name="Drula E."/>
            <person name="Henrissat B."/>
            <person name="Wiebenga A."/>
            <person name="Lubbers R.J."/>
            <person name="Gomes A.C."/>
            <person name="Makela M.R."/>
            <person name="Stajich J."/>
            <person name="Grigoriev I.V."/>
            <person name="Mortensen U.H."/>
            <person name="De Vries R.P."/>
            <person name="Baker S.E."/>
            <person name="Andersen M.R."/>
        </authorList>
    </citation>
    <scope>NUCLEOTIDE SEQUENCE [LARGE SCALE GENOMIC DNA]</scope>
    <source>
        <strain evidence="1 2">CBS 588.65</strain>
    </source>
</reference>
<dbReference type="EMBL" id="JBFXLT010000169">
    <property type="protein sequence ID" value="KAL2802680.1"/>
    <property type="molecule type" value="Genomic_DNA"/>
</dbReference>
<accession>A0ABR4GW15</accession>
<gene>
    <name evidence="1" type="ORF">BJX63DRAFT_437642</name>
</gene>
<sequence length="102" mass="10748">MSSTQIGSLLVSTHYSQAQLTLAGEYIFTINSGSNTLSMLMAHHQNLSLLSLIGELVTIPSGFPTNATASFKNNLISAATTNTEAGRNTICVIHRARSLPAG</sequence>
<evidence type="ECO:0000313" key="1">
    <source>
        <dbReference type="EMBL" id="KAL2802680.1"/>
    </source>
</evidence>
<evidence type="ECO:0000313" key="2">
    <source>
        <dbReference type="Proteomes" id="UP001610334"/>
    </source>
</evidence>
<proteinExistence type="predicted"/>
<protein>
    <submittedName>
        <fullName evidence="1">Uncharacterized protein</fullName>
    </submittedName>
</protein>
<name>A0ABR4GW15_9EURO</name>